<dbReference type="STRING" id="38654.A0A3Q0H243"/>
<name>A0A3Q0H243_ALLSI</name>
<evidence type="ECO:0000313" key="2">
    <source>
        <dbReference type="RefSeq" id="XP_025066106.1"/>
    </source>
</evidence>
<proteinExistence type="predicted"/>
<dbReference type="InParanoid" id="A0A3Q0H243"/>
<keyword evidence="1" id="KW-1185">Reference proteome</keyword>
<evidence type="ECO:0000313" key="1">
    <source>
        <dbReference type="Proteomes" id="UP000189705"/>
    </source>
</evidence>
<dbReference type="InterPro" id="IPR008979">
    <property type="entry name" value="Galactose-bd-like_sf"/>
</dbReference>
<organism evidence="1 2">
    <name type="scientific">Alligator sinensis</name>
    <name type="common">Chinese alligator</name>
    <dbReference type="NCBI Taxonomy" id="38654"/>
    <lineage>
        <taxon>Eukaryota</taxon>
        <taxon>Metazoa</taxon>
        <taxon>Chordata</taxon>
        <taxon>Craniata</taxon>
        <taxon>Vertebrata</taxon>
        <taxon>Euteleostomi</taxon>
        <taxon>Archelosauria</taxon>
        <taxon>Archosauria</taxon>
        <taxon>Crocodylia</taxon>
        <taxon>Alligatoridae</taxon>
        <taxon>Alligatorinae</taxon>
        <taxon>Alligator</taxon>
    </lineage>
</organism>
<dbReference type="RefSeq" id="XP_025066106.1">
    <property type="nucleotide sequence ID" value="XM_025210321.1"/>
</dbReference>
<reference evidence="2" key="1">
    <citation type="submission" date="2025-08" db="UniProtKB">
        <authorList>
            <consortium name="RefSeq"/>
        </authorList>
    </citation>
    <scope>IDENTIFICATION</scope>
</reference>
<accession>A0A3Q0H243</accession>
<keyword evidence="2" id="KW-0675">Receptor</keyword>
<protein>
    <submittedName>
        <fullName evidence="2">Nuclear receptor 2C2-associated protein</fullName>
    </submittedName>
</protein>
<dbReference type="AlphaFoldDB" id="A0A3Q0H243"/>
<sequence>MVTLSRAGPAKNSPLDQRRSHRCWREQAWVSSVLHRDAKQFGKKHMFDGSEETCWSSDQTVQVSRLQLQFQGGFACRLCTLEGCRKGEELVKILDFYPDDVHALQSFPVQGATLDRLRITFARSTDFFGRIVVYHLSVLGEKL</sequence>
<dbReference type="SUPFAM" id="SSF49785">
    <property type="entry name" value="Galactose-binding domain-like"/>
    <property type="match status" value="1"/>
</dbReference>
<dbReference type="KEGG" id="asn:102383131"/>
<dbReference type="CTD" id="126382"/>
<dbReference type="Proteomes" id="UP000189705">
    <property type="component" value="Unplaced"/>
</dbReference>
<dbReference type="GeneID" id="102383131"/>
<gene>
    <name evidence="2" type="primary">NR2C2AP</name>
</gene>